<dbReference type="InterPro" id="IPR015402">
    <property type="entry name" value="DUF1980"/>
</dbReference>
<evidence type="ECO:0000313" key="3">
    <source>
        <dbReference type="EMBL" id="XBX77311.1"/>
    </source>
</evidence>
<keyword evidence="1" id="KW-1133">Transmembrane helix</keyword>
<feature type="transmembrane region" description="Helical" evidence="1">
    <location>
        <begin position="47"/>
        <end position="66"/>
    </location>
</feature>
<feature type="domain" description="DUF1980" evidence="2">
    <location>
        <begin position="172"/>
        <end position="265"/>
    </location>
</feature>
<dbReference type="RefSeq" id="WP_350350807.1">
    <property type="nucleotide sequence ID" value="NZ_CP158357.1"/>
</dbReference>
<protein>
    <submittedName>
        <fullName evidence="3">TIGR03943 family protein</fullName>
    </submittedName>
</protein>
<dbReference type="InterPro" id="IPR052955">
    <property type="entry name" value="UPF0703_membrane_permease"/>
</dbReference>
<sequence length="265" mass="26694">MSEHTSSRARALGSRWLGVGLAAVIAVVTLGLGVTGRLTLYISPESVWFACAAAVVTLAGAIWSFALPLGEEGDHGHDHGHGADAADDAPASAASPRRTLAAVGAVTGGLIATGVVAAALVLPPASLSVELAMSRAGEQTALFAGADTVALGVADTTTFGIGDWASVFATATNTTAYDGAAVTLTGFVTPGASGDDGVNLTRLIITHCVIDAQTATLPVSVDPSEYPTGQWVEITGTVRADADGDLHIEPTDVVAIDEPGDPYEY</sequence>
<dbReference type="EMBL" id="CP158357">
    <property type="protein sequence ID" value="XBX77311.1"/>
    <property type="molecule type" value="Genomic_DNA"/>
</dbReference>
<dbReference type="NCBIfam" id="TIGR03943">
    <property type="entry name" value="TIGR03943 family putative permease subunit"/>
    <property type="match status" value="1"/>
</dbReference>
<feature type="transmembrane region" description="Helical" evidence="1">
    <location>
        <begin position="16"/>
        <end position="35"/>
    </location>
</feature>
<dbReference type="InterPro" id="IPR048447">
    <property type="entry name" value="DUF1980_C"/>
</dbReference>
<dbReference type="PANTHER" id="PTHR40047:SF1">
    <property type="entry name" value="UPF0703 PROTEIN YCGQ"/>
    <property type="match status" value="1"/>
</dbReference>
<keyword evidence="1" id="KW-0472">Membrane</keyword>
<dbReference type="AlphaFoldDB" id="A0AAU7VSK7"/>
<name>A0AAU7VSK7_9MICO</name>
<feature type="transmembrane region" description="Helical" evidence="1">
    <location>
        <begin position="100"/>
        <end position="122"/>
    </location>
</feature>
<evidence type="ECO:0000259" key="2">
    <source>
        <dbReference type="Pfam" id="PF21537"/>
    </source>
</evidence>
<keyword evidence="1" id="KW-0812">Transmembrane</keyword>
<organism evidence="3">
    <name type="scientific">Microbacterium sp. A8/3-1</name>
    <dbReference type="NCBI Taxonomy" id="3160749"/>
    <lineage>
        <taxon>Bacteria</taxon>
        <taxon>Bacillati</taxon>
        <taxon>Actinomycetota</taxon>
        <taxon>Actinomycetes</taxon>
        <taxon>Micrococcales</taxon>
        <taxon>Microbacteriaceae</taxon>
        <taxon>Microbacterium</taxon>
    </lineage>
</organism>
<evidence type="ECO:0000256" key="1">
    <source>
        <dbReference type="SAM" id="Phobius"/>
    </source>
</evidence>
<dbReference type="Pfam" id="PF21537">
    <property type="entry name" value="DUF1980_C"/>
    <property type="match status" value="1"/>
</dbReference>
<gene>
    <name evidence="3" type="ORF">ABS642_15535</name>
</gene>
<accession>A0AAU7VSK7</accession>
<dbReference type="PANTHER" id="PTHR40047">
    <property type="entry name" value="UPF0703 PROTEIN YCGQ"/>
    <property type="match status" value="1"/>
</dbReference>
<reference evidence="3" key="1">
    <citation type="submission" date="2024-06" db="EMBL/GenBank/DDBJ databases">
        <title>Draft genome sequence of Microbacterium sp. strain A8/3-1, isolated from Oxytropis tragacanthoides Fisch. ex DC. Root nodules in the Altai region of Russia.</title>
        <authorList>
            <person name="Sazanova A."/>
            <person name="Guro P."/>
            <person name="Kuznetsova I."/>
            <person name="Belimov A."/>
            <person name="Safronova V."/>
        </authorList>
    </citation>
    <scope>NUCLEOTIDE SEQUENCE</scope>
    <source>
        <strain evidence="3">A8/3-1</strain>
    </source>
</reference>
<proteinExistence type="predicted"/>